<keyword evidence="1" id="KW-0614">Plasmid</keyword>
<dbReference type="Proteomes" id="UP000294360">
    <property type="component" value="Plasmid 2"/>
</dbReference>
<dbReference type="EMBL" id="LR536451">
    <property type="protein sequence ID" value="VFU16283.1"/>
    <property type="molecule type" value="Genomic_DNA"/>
</dbReference>
<reference evidence="1 2" key="1">
    <citation type="submission" date="2019-03" db="EMBL/GenBank/DDBJ databases">
        <authorList>
            <person name="Kox A.R. M."/>
        </authorList>
    </citation>
    <scope>NUCLEOTIDE SEQUENCE [LARGE SCALE GENOMIC DNA]</scope>
    <source>
        <strain evidence="1">MTUNDRAET4 annotated genome</strain>
        <plasmid evidence="2">2</plasmid>
    </source>
</reference>
<accession>A0A4U8Z6H5</accession>
<sequence length="57" mass="6201">MCMTSIIDTHTARTIRLASRIRTGTGTRAWFTGTPIIPICITGIPTDWNAGNRGRVA</sequence>
<proteinExistence type="predicted"/>
<protein>
    <submittedName>
        <fullName evidence="1">Uncharacterized protein</fullName>
    </submittedName>
</protein>
<geneLocation type="plasmid" evidence="1 2">
    <name>2</name>
</geneLocation>
<evidence type="ECO:0000313" key="1">
    <source>
        <dbReference type="EMBL" id="VFU16283.1"/>
    </source>
</evidence>
<dbReference type="KEGG" id="mtun:MTUNDRAET4_0033.1"/>
<evidence type="ECO:0000313" key="2">
    <source>
        <dbReference type="Proteomes" id="UP000294360"/>
    </source>
</evidence>
<organism evidence="1 2">
    <name type="scientific">Methylocella tundrae</name>
    <dbReference type="NCBI Taxonomy" id="227605"/>
    <lineage>
        <taxon>Bacteria</taxon>
        <taxon>Pseudomonadati</taxon>
        <taxon>Pseudomonadota</taxon>
        <taxon>Alphaproteobacteria</taxon>
        <taxon>Hyphomicrobiales</taxon>
        <taxon>Beijerinckiaceae</taxon>
        <taxon>Methylocella</taxon>
    </lineage>
</organism>
<name>A0A4U8Z6H5_METTU</name>
<gene>
    <name evidence="1" type="ORF">MTUNDRAET4_0033</name>
</gene>
<dbReference type="AlphaFoldDB" id="A0A4U8Z6H5"/>